<sequence>MNSLLEITLLGTGTSQGIPVIGCPCPVCASLDQRDKRFRTAAFIQAGETGLAIDLGPDFRLQMLNNGISDVHAVLLTHEHNDHISGLDDIRPINFRYNRNIPIFGSERSLAEIRNRFLYAFDPEYMYPGKPHVTAMVINDDPFMFNDVLVTPIPVDHGDMPIYGYRIGDLAYITDAKIVPARSKALLQNLDTLILNALRIEPHIAHLNIEEAIEIVKELKPRRCFLTHISHDSGLHADIDKILPEGIRLGYDGLRIRIQ</sequence>
<dbReference type="CDD" id="cd16279">
    <property type="entry name" value="metallo-hydrolase-like_MBL-fold"/>
    <property type="match status" value="1"/>
</dbReference>
<accession>A0A9D7SRC6</accession>
<proteinExistence type="predicted"/>
<dbReference type="SMART" id="SM00849">
    <property type="entry name" value="Lactamase_B"/>
    <property type="match status" value="1"/>
</dbReference>
<evidence type="ECO:0000259" key="1">
    <source>
        <dbReference type="SMART" id="SM00849"/>
    </source>
</evidence>
<protein>
    <submittedName>
        <fullName evidence="2">MBL fold metallo-hydrolase</fullName>
    </submittedName>
</protein>
<gene>
    <name evidence="2" type="ORF">IPP15_04440</name>
</gene>
<dbReference type="Pfam" id="PF12706">
    <property type="entry name" value="Lactamase_B_2"/>
    <property type="match status" value="1"/>
</dbReference>
<dbReference type="SUPFAM" id="SSF56281">
    <property type="entry name" value="Metallo-hydrolase/oxidoreductase"/>
    <property type="match status" value="1"/>
</dbReference>
<evidence type="ECO:0000313" key="3">
    <source>
        <dbReference type="Proteomes" id="UP000808337"/>
    </source>
</evidence>
<dbReference type="InterPro" id="IPR001279">
    <property type="entry name" value="Metallo-B-lactamas"/>
</dbReference>
<dbReference type="Proteomes" id="UP000808337">
    <property type="component" value="Unassembled WGS sequence"/>
</dbReference>
<dbReference type="Gene3D" id="3.60.15.10">
    <property type="entry name" value="Ribonuclease Z/Hydroxyacylglutathione hydrolase-like"/>
    <property type="match status" value="1"/>
</dbReference>
<dbReference type="EMBL" id="JADKGY010000001">
    <property type="protein sequence ID" value="MBK9981663.1"/>
    <property type="molecule type" value="Genomic_DNA"/>
</dbReference>
<reference evidence="2 3" key="1">
    <citation type="submission" date="2020-10" db="EMBL/GenBank/DDBJ databases">
        <title>Connecting structure to function with the recovery of over 1000 high-quality activated sludge metagenome-assembled genomes encoding full-length rRNA genes using long-read sequencing.</title>
        <authorList>
            <person name="Singleton C.M."/>
            <person name="Petriglieri F."/>
            <person name="Kristensen J.M."/>
            <person name="Kirkegaard R.H."/>
            <person name="Michaelsen T.Y."/>
            <person name="Andersen M.H."/>
            <person name="Karst S.M."/>
            <person name="Dueholm M.S."/>
            <person name="Nielsen P.H."/>
            <person name="Albertsen M."/>
        </authorList>
    </citation>
    <scope>NUCLEOTIDE SEQUENCE [LARGE SCALE GENOMIC DNA]</scope>
    <source>
        <strain evidence="2">Ribe_18-Q3-R11-54_MAXAC.273</strain>
    </source>
</reference>
<comment type="caution">
    <text evidence="2">The sequence shown here is derived from an EMBL/GenBank/DDBJ whole genome shotgun (WGS) entry which is preliminary data.</text>
</comment>
<feature type="domain" description="Metallo-beta-lactamase" evidence="1">
    <location>
        <begin position="38"/>
        <end position="228"/>
    </location>
</feature>
<dbReference type="PANTHER" id="PTHR42663:SF6">
    <property type="entry name" value="HYDROLASE C777.06C-RELATED"/>
    <property type="match status" value="1"/>
</dbReference>
<evidence type="ECO:0000313" key="2">
    <source>
        <dbReference type="EMBL" id="MBK9981663.1"/>
    </source>
</evidence>
<dbReference type="InterPro" id="IPR036866">
    <property type="entry name" value="RibonucZ/Hydroxyglut_hydro"/>
</dbReference>
<dbReference type="PANTHER" id="PTHR42663">
    <property type="entry name" value="HYDROLASE C777.06C-RELATED-RELATED"/>
    <property type="match status" value="1"/>
</dbReference>
<organism evidence="2 3">
    <name type="scientific">Candidatus Opimibacter skivensis</name>
    <dbReference type="NCBI Taxonomy" id="2982028"/>
    <lineage>
        <taxon>Bacteria</taxon>
        <taxon>Pseudomonadati</taxon>
        <taxon>Bacteroidota</taxon>
        <taxon>Saprospiria</taxon>
        <taxon>Saprospirales</taxon>
        <taxon>Saprospiraceae</taxon>
        <taxon>Candidatus Opimibacter</taxon>
    </lineage>
</organism>
<dbReference type="AlphaFoldDB" id="A0A9D7SRC6"/>
<name>A0A9D7SRC6_9BACT</name>